<dbReference type="GO" id="GO:0046872">
    <property type="term" value="F:metal ion binding"/>
    <property type="evidence" value="ECO:0007669"/>
    <property type="project" value="UniProtKB-KW"/>
</dbReference>
<protein>
    <submittedName>
        <fullName evidence="13">Metalloproteinase inhibitor 3-like</fullName>
    </submittedName>
</protein>
<feature type="disulfide bond" evidence="9">
    <location>
        <begin position="185"/>
        <end position="206"/>
    </location>
</feature>
<dbReference type="Gene3D" id="2.40.50.120">
    <property type="match status" value="1"/>
</dbReference>
<dbReference type="InterPro" id="IPR008993">
    <property type="entry name" value="TIMP-like_OB-fold"/>
</dbReference>
<evidence type="ECO:0000256" key="4">
    <source>
        <dbReference type="ARBA" id="ARBA00022608"/>
    </source>
</evidence>
<feature type="disulfide bond" evidence="9">
    <location>
        <begin position="50"/>
        <end position="165"/>
    </location>
</feature>
<dbReference type="InterPro" id="IPR027465">
    <property type="entry name" value="TIMP_C"/>
</dbReference>
<keyword evidence="3" id="KW-0964">Secreted</keyword>
<dbReference type="SUPFAM" id="SSF50242">
    <property type="entry name" value="TIMP-like"/>
    <property type="match status" value="1"/>
</dbReference>
<dbReference type="PANTHER" id="PTHR11844:SF25">
    <property type="entry name" value="NTR DOMAIN-CONTAINING PROTEIN"/>
    <property type="match status" value="1"/>
</dbReference>
<keyword evidence="8" id="KW-0479">Metal-binding</keyword>
<evidence type="ECO:0000256" key="2">
    <source>
        <dbReference type="ARBA" id="ARBA00011027"/>
    </source>
</evidence>
<feature type="domain" description="NTR" evidence="11">
    <location>
        <begin position="37"/>
        <end position="165"/>
    </location>
</feature>
<accession>A0AAJ7U288</accession>
<feature type="disulfide bond" evidence="9">
    <location>
        <begin position="37"/>
        <end position="113"/>
    </location>
</feature>
<evidence type="ECO:0000259" key="11">
    <source>
        <dbReference type="PROSITE" id="PS50189"/>
    </source>
</evidence>
<comment type="subcellular location">
    <subcellularLocation>
        <location evidence="1">Secreted</location>
    </subcellularLocation>
</comment>
<dbReference type="FunFam" id="3.90.370.10:FF:000001">
    <property type="entry name" value="Metalloproteinase inhibitor 3"/>
    <property type="match status" value="1"/>
</dbReference>
<keyword evidence="10" id="KW-0732">Signal</keyword>
<dbReference type="GO" id="GO:0005615">
    <property type="term" value="C:extracellular space"/>
    <property type="evidence" value="ECO:0007669"/>
    <property type="project" value="TreeGrafter"/>
</dbReference>
<dbReference type="GO" id="GO:0008191">
    <property type="term" value="F:metalloendopeptidase inhibitor activity"/>
    <property type="evidence" value="ECO:0007669"/>
    <property type="project" value="InterPro"/>
</dbReference>
<dbReference type="PANTHER" id="PTHR11844">
    <property type="entry name" value="METALLOPROTEASE INHIBITOR"/>
    <property type="match status" value="1"/>
</dbReference>
<dbReference type="GO" id="GO:0031012">
    <property type="term" value="C:extracellular matrix"/>
    <property type="evidence" value="ECO:0007669"/>
    <property type="project" value="TreeGrafter"/>
</dbReference>
<feature type="disulfide bond" evidence="9">
    <location>
        <begin position="167"/>
        <end position="214"/>
    </location>
</feature>
<organism evidence="12 13">
    <name type="scientific">Petromyzon marinus</name>
    <name type="common">Sea lamprey</name>
    <dbReference type="NCBI Taxonomy" id="7757"/>
    <lineage>
        <taxon>Eukaryota</taxon>
        <taxon>Metazoa</taxon>
        <taxon>Chordata</taxon>
        <taxon>Craniata</taxon>
        <taxon>Vertebrata</taxon>
        <taxon>Cyclostomata</taxon>
        <taxon>Hyperoartia</taxon>
        <taxon>Petromyzontiformes</taxon>
        <taxon>Petromyzontidae</taxon>
        <taxon>Petromyzon</taxon>
    </lineage>
</organism>
<evidence type="ECO:0000256" key="10">
    <source>
        <dbReference type="SAM" id="SignalP"/>
    </source>
</evidence>
<evidence type="ECO:0000256" key="9">
    <source>
        <dbReference type="PIRSR" id="PIRSR601820-3"/>
    </source>
</evidence>
<dbReference type="GeneID" id="116952805"/>
<dbReference type="GO" id="GO:0002020">
    <property type="term" value="F:protease binding"/>
    <property type="evidence" value="ECO:0007669"/>
    <property type="project" value="TreeGrafter"/>
</dbReference>
<dbReference type="PROSITE" id="PS50189">
    <property type="entry name" value="NTR"/>
    <property type="match status" value="1"/>
</dbReference>
<evidence type="ECO:0000313" key="13">
    <source>
        <dbReference type="RefSeq" id="XP_032828369.1"/>
    </source>
</evidence>
<dbReference type="InterPro" id="IPR001134">
    <property type="entry name" value="Netrin_domain"/>
</dbReference>
<keyword evidence="4 13" id="KW-0483">Metalloprotease inhibitor</keyword>
<evidence type="ECO:0000313" key="12">
    <source>
        <dbReference type="Proteomes" id="UP001318040"/>
    </source>
</evidence>
<evidence type="ECO:0000256" key="6">
    <source>
        <dbReference type="ARBA" id="ARBA00023157"/>
    </source>
</evidence>
<reference evidence="13" key="1">
    <citation type="submission" date="2025-08" db="UniProtKB">
        <authorList>
            <consortium name="RefSeq"/>
        </authorList>
    </citation>
    <scope>IDENTIFICATION</scope>
    <source>
        <tissue evidence="13">Sperm</tissue>
    </source>
</reference>
<evidence type="ECO:0000256" key="3">
    <source>
        <dbReference type="ARBA" id="ARBA00022525"/>
    </source>
</evidence>
<feature type="disulfide bond" evidence="9">
    <location>
        <begin position="39"/>
        <end position="140"/>
    </location>
</feature>
<evidence type="ECO:0000256" key="1">
    <source>
        <dbReference type="ARBA" id="ARBA00004613"/>
    </source>
</evidence>
<dbReference type="Gene3D" id="3.90.370.10">
    <property type="entry name" value="Tissue inhibitor of metalloproteinase-1. Chain B, domain 1"/>
    <property type="match status" value="1"/>
</dbReference>
<evidence type="ECO:0000256" key="8">
    <source>
        <dbReference type="PIRSR" id="PIRSR601820-1"/>
    </source>
</evidence>
<feature type="disulfide bond" evidence="9">
    <location>
        <begin position="172"/>
        <end position="177"/>
    </location>
</feature>
<dbReference type="GO" id="GO:0051045">
    <property type="term" value="P:negative regulation of membrane protein ectodomain proteolysis"/>
    <property type="evidence" value="ECO:0007669"/>
    <property type="project" value="TreeGrafter"/>
</dbReference>
<gene>
    <name evidence="13" type="primary">LOC116952805</name>
</gene>
<dbReference type="SMART" id="SM00206">
    <property type="entry name" value="NTR"/>
    <property type="match status" value="1"/>
</dbReference>
<feature type="signal peptide" evidence="10">
    <location>
        <begin position="1"/>
        <end position="25"/>
    </location>
</feature>
<feature type="binding site" evidence="8">
    <location>
        <position position="37"/>
    </location>
    <ligand>
        <name>Zn(2+)</name>
        <dbReference type="ChEBI" id="CHEBI:29105"/>
        <note>ligand shared with metalloproteinase partner</note>
    </ligand>
</feature>
<dbReference type="Pfam" id="PF00965">
    <property type="entry name" value="TIMP"/>
    <property type="match status" value="1"/>
</dbReference>
<sequence>MPATSEPAWLSRCRVLALALSLVLAVGPTGRPGVDSCSCASSMHPQQAFCSADVVLRARIVGRKIVVGHFNLTSHGHPFQMVLHRVKQIKIYKGMELLGEVTQLYTPTMDGLCAPSLDLSKTQYVITGKIRDGRVSVSGCDYVQPWEGLTLSQKKSLSYRYRMGCDCKIRECRSLPCGEGTPDECVWTDRVARGTHAGHQAKHYACVRRGDGPCGWYKGGLAPPNAELCEGASP</sequence>
<keyword evidence="8" id="KW-0862">Zinc</keyword>
<feature type="chain" id="PRO_5042535594" evidence="10">
    <location>
        <begin position="26"/>
        <end position="234"/>
    </location>
</feature>
<dbReference type="KEGG" id="pmrn:116952805"/>
<keyword evidence="6 9" id="KW-1015">Disulfide bond</keyword>
<dbReference type="AlphaFoldDB" id="A0AAJ7U288"/>
<keyword evidence="5 13" id="KW-0646">Protease inhibitor</keyword>
<keyword evidence="12" id="KW-1185">Reference proteome</keyword>
<dbReference type="Proteomes" id="UP001318040">
    <property type="component" value="Chromosome 48"/>
</dbReference>
<evidence type="ECO:0000256" key="5">
    <source>
        <dbReference type="ARBA" id="ARBA00022690"/>
    </source>
</evidence>
<name>A0AAJ7U288_PETMA</name>
<proteinExistence type="inferred from homology"/>
<comment type="similarity">
    <text evidence="2">Belongs to the protease inhibitor I35 (TIMP) family.</text>
</comment>
<dbReference type="InterPro" id="IPR001820">
    <property type="entry name" value="TIMP"/>
</dbReference>
<dbReference type="RefSeq" id="XP_032828369.1">
    <property type="nucleotide sequence ID" value="XM_032972478.1"/>
</dbReference>
<evidence type="ECO:0000256" key="7">
    <source>
        <dbReference type="ARBA" id="ARBA00023215"/>
    </source>
</evidence>
<keyword evidence="7" id="KW-0481">Metalloenzyme inhibitor</keyword>